<dbReference type="PRINTS" id="PR00347">
    <property type="entry name" value="THAUMATIN"/>
</dbReference>
<feature type="disulfide bond" evidence="1">
    <location>
        <begin position="142"/>
        <end position="207"/>
    </location>
</feature>
<feature type="disulfide bond" evidence="1">
    <location>
        <begin position="90"/>
        <end position="97"/>
    </location>
</feature>
<keyword evidence="2" id="KW-0732">Signal</keyword>
<dbReference type="HOGENOM" id="CLU_043181_0_1_1"/>
<reference evidence="3 4" key="1">
    <citation type="journal article" date="2011" name="Science">
        <title>The Selaginella genome identifies genetic changes associated with the evolution of vascular plants.</title>
        <authorList>
            <person name="Banks J.A."/>
            <person name="Nishiyama T."/>
            <person name="Hasebe M."/>
            <person name="Bowman J.L."/>
            <person name="Gribskov M."/>
            <person name="dePamphilis C."/>
            <person name="Albert V.A."/>
            <person name="Aono N."/>
            <person name="Aoyama T."/>
            <person name="Ambrose B.A."/>
            <person name="Ashton N.W."/>
            <person name="Axtell M.J."/>
            <person name="Barker E."/>
            <person name="Barker M.S."/>
            <person name="Bennetzen J.L."/>
            <person name="Bonawitz N.D."/>
            <person name="Chapple C."/>
            <person name="Cheng C."/>
            <person name="Correa L.G."/>
            <person name="Dacre M."/>
            <person name="DeBarry J."/>
            <person name="Dreyer I."/>
            <person name="Elias M."/>
            <person name="Engstrom E.M."/>
            <person name="Estelle M."/>
            <person name="Feng L."/>
            <person name="Finet C."/>
            <person name="Floyd S.K."/>
            <person name="Frommer W.B."/>
            <person name="Fujita T."/>
            <person name="Gramzow L."/>
            <person name="Gutensohn M."/>
            <person name="Harholt J."/>
            <person name="Hattori M."/>
            <person name="Heyl A."/>
            <person name="Hirai T."/>
            <person name="Hiwatashi Y."/>
            <person name="Ishikawa M."/>
            <person name="Iwata M."/>
            <person name="Karol K.G."/>
            <person name="Koehler B."/>
            <person name="Kolukisaoglu U."/>
            <person name="Kubo M."/>
            <person name="Kurata T."/>
            <person name="Lalonde S."/>
            <person name="Li K."/>
            <person name="Li Y."/>
            <person name="Litt A."/>
            <person name="Lyons E."/>
            <person name="Manning G."/>
            <person name="Maruyama T."/>
            <person name="Michael T.P."/>
            <person name="Mikami K."/>
            <person name="Miyazaki S."/>
            <person name="Morinaga S."/>
            <person name="Murata T."/>
            <person name="Mueller-Roeber B."/>
            <person name="Nelson D.R."/>
            <person name="Obara M."/>
            <person name="Oguri Y."/>
            <person name="Olmstead R.G."/>
            <person name="Onodera N."/>
            <person name="Petersen B.L."/>
            <person name="Pils B."/>
            <person name="Prigge M."/>
            <person name="Rensing S.A."/>
            <person name="Riano-Pachon D.M."/>
            <person name="Roberts A.W."/>
            <person name="Sato Y."/>
            <person name="Scheller H.V."/>
            <person name="Schulz B."/>
            <person name="Schulz C."/>
            <person name="Shakirov E.V."/>
            <person name="Shibagaki N."/>
            <person name="Shinohara N."/>
            <person name="Shippen D.E."/>
            <person name="Soerensen I."/>
            <person name="Sotooka R."/>
            <person name="Sugimoto N."/>
            <person name="Sugita M."/>
            <person name="Sumikawa N."/>
            <person name="Tanurdzic M."/>
            <person name="Theissen G."/>
            <person name="Ulvskov P."/>
            <person name="Wakazuki S."/>
            <person name="Weng J.K."/>
            <person name="Willats W.W."/>
            <person name="Wipf D."/>
            <person name="Wolf P.G."/>
            <person name="Yang L."/>
            <person name="Zimmer A.D."/>
            <person name="Zhu Q."/>
            <person name="Mitros T."/>
            <person name="Hellsten U."/>
            <person name="Loque D."/>
            <person name="Otillar R."/>
            <person name="Salamov A."/>
            <person name="Schmutz J."/>
            <person name="Shapiro H."/>
            <person name="Lindquist E."/>
            <person name="Lucas S."/>
            <person name="Rokhsar D."/>
            <person name="Grigoriev I.V."/>
        </authorList>
    </citation>
    <scope>NUCLEOTIDE SEQUENCE [LARGE SCALE GENOMIC DNA]</scope>
</reference>
<feature type="disulfide bond" evidence="1">
    <location>
        <begin position="152"/>
        <end position="170"/>
    </location>
</feature>
<feature type="disulfide bond" evidence="1">
    <location>
        <begin position="22"/>
        <end position="235"/>
    </location>
</feature>
<feature type="disulfide bond" evidence="1">
    <location>
        <begin position="184"/>
        <end position="194"/>
    </location>
</feature>
<evidence type="ECO:0000313" key="4">
    <source>
        <dbReference type="Proteomes" id="UP000001514"/>
    </source>
</evidence>
<dbReference type="PROSITE" id="PS51367">
    <property type="entry name" value="THAUMATIN_2"/>
    <property type="match status" value="1"/>
</dbReference>
<dbReference type="PANTHER" id="PTHR31048">
    <property type="entry name" value="OS03G0233200 PROTEIN"/>
    <property type="match status" value="1"/>
</dbReference>
<dbReference type="Gene3D" id="2.60.110.10">
    <property type="entry name" value="Thaumatin"/>
    <property type="match status" value="1"/>
</dbReference>
<evidence type="ECO:0000256" key="1">
    <source>
        <dbReference type="PIRSR" id="PIRSR002703-1"/>
    </source>
</evidence>
<sequence>MLLCFLAYLLHMNVLIRLRNSCSFSVWAAWTTDPGVSNPFSSGTELSADETFSLFVPRDWSGRFWGRTGCSWRQAPGSSTSKFICDTGDCGSGDISCSKRGTPPATIAQLNLPARYSVSLLEGYNLAISIAPRNSSCSWAGCKSGSDANSGCPKELAVVDKSNIGRVIACKSPCLGLNEDQYCCRGRYTCPLKCSPSQYARAFKDACPRSSTYPCEANTSSYSCLGASEIIATFCPP</sequence>
<dbReference type="Gramene" id="EFJ37550">
    <property type="protein sequence ID" value="EFJ37550"/>
    <property type="gene ID" value="SELMODRAFT_230073"/>
</dbReference>
<organism evidence="4">
    <name type="scientific">Selaginella moellendorffii</name>
    <name type="common">Spikemoss</name>
    <dbReference type="NCBI Taxonomy" id="88036"/>
    <lineage>
        <taxon>Eukaryota</taxon>
        <taxon>Viridiplantae</taxon>
        <taxon>Streptophyta</taxon>
        <taxon>Embryophyta</taxon>
        <taxon>Tracheophyta</taxon>
        <taxon>Lycopodiopsida</taxon>
        <taxon>Selaginellales</taxon>
        <taxon>Selaginellaceae</taxon>
        <taxon>Selaginella</taxon>
    </lineage>
</organism>
<evidence type="ECO:0008006" key="5">
    <source>
        <dbReference type="Google" id="ProtNLM"/>
    </source>
</evidence>
<feature type="disulfide bond" evidence="1">
    <location>
        <begin position="174"/>
        <end position="183"/>
    </location>
</feature>
<feature type="disulfide bond" evidence="1">
    <location>
        <begin position="137"/>
        <end position="224"/>
    </location>
</feature>
<feature type="disulfide bond" evidence="1">
    <location>
        <begin position="70"/>
        <end position="85"/>
    </location>
</feature>
<dbReference type="KEGG" id="smo:SELMODRAFT_230073"/>
<protein>
    <recommendedName>
        <fullName evidence="5">Thaumatin-like protein</fullName>
    </recommendedName>
</protein>
<gene>
    <name evidence="3" type="ORF">SELMODRAFT_230073</name>
</gene>
<dbReference type="GO" id="GO:0006952">
    <property type="term" value="P:defense response"/>
    <property type="evidence" value="ECO:0000318"/>
    <property type="project" value="GO_Central"/>
</dbReference>
<name>D8QT50_SELML</name>
<dbReference type="SMART" id="SM00205">
    <property type="entry name" value="THN"/>
    <property type="match status" value="1"/>
</dbReference>
<dbReference type="SUPFAM" id="SSF49870">
    <property type="entry name" value="Osmotin, thaumatin-like protein"/>
    <property type="match status" value="1"/>
</dbReference>
<dbReference type="InterPro" id="IPR037176">
    <property type="entry name" value="Osmotin/thaumatin-like_sf"/>
</dbReference>
<dbReference type="Proteomes" id="UP000001514">
    <property type="component" value="Unassembled WGS sequence"/>
</dbReference>
<keyword evidence="1" id="KW-1015">Disulfide bond</keyword>
<dbReference type="AlphaFoldDB" id="D8QT50"/>
<proteinExistence type="predicted"/>
<dbReference type="InterPro" id="IPR001938">
    <property type="entry name" value="Thaumatin"/>
</dbReference>
<dbReference type="InParanoid" id="D8QT50"/>
<accession>D8QT50</accession>
<evidence type="ECO:0000256" key="2">
    <source>
        <dbReference type="SAM" id="SignalP"/>
    </source>
</evidence>
<dbReference type="Pfam" id="PF00314">
    <property type="entry name" value="Thaumatin"/>
    <property type="match status" value="1"/>
</dbReference>
<dbReference type="PIRSF" id="PIRSF002703">
    <property type="entry name" value="Thaumatin"/>
    <property type="match status" value="1"/>
</dbReference>
<dbReference type="EMBL" id="GL377566">
    <property type="protein sequence ID" value="EFJ37550.1"/>
    <property type="molecule type" value="Genomic_DNA"/>
</dbReference>
<evidence type="ECO:0000313" key="3">
    <source>
        <dbReference type="EMBL" id="EFJ37550.1"/>
    </source>
</evidence>
<feature type="signal peptide" evidence="2">
    <location>
        <begin position="1"/>
        <end position="21"/>
    </location>
</feature>
<feature type="chain" id="PRO_5003121194" description="Thaumatin-like protein" evidence="2">
    <location>
        <begin position="22"/>
        <end position="237"/>
    </location>
</feature>
<keyword evidence="4" id="KW-1185">Reference proteome</keyword>